<proteinExistence type="inferred from homology"/>
<keyword evidence="1" id="KW-0028">Amino-acid biosynthesis</keyword>
<dbReference type="PANTHER" id="PTHR21235">
    <property type="entry name" value="IMIDAZOLE GLYCEROL PHOSPHATE SYNTHASE SUBUNIT HISF/H IGP SYNTHASE SUBUNIT HISF/H"/>
    <property type="match status" value="1"/>
</dbReference>
<sequence>MVSDAVTIPVIASSGAGAVEHFSEVFEKTNASAALAAGIFHRKEVPILAVKEHLVDAGAEVRV</sequence>
<dbReference type="InterPro" id="IPR006062">
    <property type="entry name" value="His_biosynth"/>
</dbReference>
<organism evidence="2">
    <name type="scientific">Arundo donax</name>
    <name type="common">Giant reed</name>
    <name type="synonym">Donax arundinaceus</name>
    <dbReference type="NCBI Taxonomy" id="35708"/>
    <lineage>
        <taxon>Eukaryota</taxon>
        <taxon>Viridiplantae</taxon>
        <taxon>Streptophyta</taxon>
        <taxon>Embryophyta</taxon>
        <taxon>Tracheophyta</taxon>
        <taxon>Spermatophyta</taxon>
        <taxon>Magnoliopsida</taxon>
        <taxon>Liliopsida</taxon>
        <taxon>Poales</taxon>
        <taxon>Poaceae</taxon>
        <taxon>PACMAD clade</taxon>
        <taxon>Arundinoideae</taxon>
        <taxon>Arundineae</taxon>
        <taxon>Arundo</taxon>
    </lineage>
</organism>
<dbReference type="Gene3D" id="3.20.20.70">
    <property type="entry name" value="Aldolase class I"/>
    <property type="match status" value="1"/>
</dbReference>
<keyword evidence="1" id="KW-0368">Histidine biosynthesis</keyword>
<reference evidence="2" key="1">
    <citation type="submission" date="2014-09" db="EMBL/GenBank/DDBJ databases">
        <authorList>
            <person name="Magalhaes I.L.F."/>
            <person name="Oliveira U."/>
            <person name="Santos F.R."/>
            <person name="Vidigal T.H.D.A."/>
            <person name="Brescovit A.D."/>
            <person name="Santos A.J."/>
        </authorList>
    </citation>
    <scope>NUCLEOTIDE SEQUENCE</scope>
    <source>
        <tissue evidence="2">Shoot tissue taken approximately 20 cm above the soil surface</tissue>
    </source>
</reference>
<dbReference type="EMBL" id="GBRH01177477">
    <property type="protein sequence ID" value="JAE20419.1"/>
    <property type="molecule type" value="Transcribed_RNA"/>
</dbReference>
<dbReference type="GO" id="GO:0000107">
    <property type="term" value="F:imidazoleglycerol-phosphate synthase activity"/>
    <property type="evidence" value="ECO:0007669"/>
    <property type="project" value="TreeGrafter"/>
</dbReference>
<comment type="similarity">
    <text evidence="1">Belongs to the HisA/HisF family.</text>
</comment>
<dbReference type="AlphaFoldDB" id="A0A0A9GAC5"/>
<dbReference type="InterPro" id="IPR013785">
    <property type="entry name" value="Aldolase_TIM"/>
</dbReference>
<name>A0A0A9GAC5_ARUDO</name>
<dbReference type="InterPro" id="IPR011060">
    <property type="entry name" value="RibuloseP-bd_barrel"/>
</dbReference>
<protein>
    <submittedName>
        <fullName evidence="2">Uncharacterized protein</fullName>
    </submittedName>
</protein>
<accession>A0A0A9GAC5</accession>
<dbReference type="Pfam" id="PF00977">
    <property type="entry name" value="His_biosynth"/>
    <property type="match status" value="1"/>
</dbReference>
<evidence type="ECO:0000313" key="2">
    <source>
        <dbReference type="EMBL" id="JAE20419.1"/>
    </source>
</evidence>
<dbReference type="PANTHER" id="PTHR21235:SF2">
    <property type="entry name" value="IMIDAZOLE GLYCEROL PHOSPHATE SYNTHASE HISHF"/>
    <property type="match status" value="1"/>
</dbReference>
<reference evidence="2" key="2">
    <citation type="journal article" date="2015" name="Data Brief">
        <title>Shoot transcriptome of the giant reed, Arundo donax.</title>
        <authorList>
            <person name="Barrero R.A."/>
            <person name="Guerrero F.D."/>
            <person name="Moolhuijzen P."/>
            <person name="Goolsby J.A."/>
            <person name="Tidwell J."/>
            <person name="Bellgard S.E."/>
            <person name="Bellgard M.I."/>
        </authorList>
    </citation>
    <scope>NUCLEOTIDE SEQUENCE</scope>
    <source>
        <tissue evidence="2">Shoot tissue taken approximately 20 cm above the soil surface</tissue>
    </source>
</reference>
<dbReference type="SUPFAM" id="SSF51366">
    <property type="entry name" value="Ribulose-phoshate binding barrel"/>
    <property type="match status" value="1"/>
</dbReference>
<dbReference type="GO" id="GO:0000105">
    <property type="term" value="P:L-histidine biosynthetic process"/>
    <property type="evidence" value="ECO:0007669"/>
    <property type="project" value="UniProtKB-KW"/>
</dbReference>
<dbReference type="InterPro" id="IPR050064">
    <property type="entry name" value="IGPS_HisA/HisF"/>
</dbReference>
<evidence type="ECO:0000256" key="1">
    <source>
        <dbReference type="RuleBase" id="RU003657"/>
    </source>
</evidence>